<proteinExistence type="predicted"/>
<keyword evidence="1" id="KW-1133">Transmembrane helix</keyword>
<sequence>MDARGGGTGDGPVGRWVTSYGLRCARASYAFAGRRLLRRRRAGVDAEAITTYFWRSLMGKYLLAWLLGVPGIVLVLIYLFFH</sequence>
<keyword evidence="1" id="KW-0812">Transmembrane</keyword>
<keyword evidence="3" id="KW-1185">Reference proteome</keyword>
<reference evidence="2 3" key="1">
    <citation type="submission" date="2024-09" db="EMBL/GenBank/DDBJ databases">
        <title>Novel species of the genus Pelomonas and Roseateles isolated from streams.</title>
        <authorList>
            <person name="Lu H."/>
        </authorList>
    </citation>
    <scope>NUCLEOTIDE SEQUENCE [LARGE SCALE GENOMIC DNA]</scope>
    <source>
        <strain evidence="2 3">BYS96W</strain>
    </source>
</reference>
<dbReference type="Proteomes" id="UP001606305">
    <property type="component" value="Unassembled WGS sequence"/>
</dbReference>
<name>A0ABW7G0R7_9BURK</name>
<protein>
    <submittedName>
        <fullName evidence="2">Uncharacterized protein</fullName>
    </submittedName>
</protein>
<organism evidence="2 3">
    <name type="scientific">Pelomonas nitida</name>
    <dbReference type="NCBI Taxonomy" id="3299027"/>
    <lineage>
        <taxon>Bacteria</taxon>
        <taxon>Pseudomonadati</taxon>
        <taxon>Pseudomonadota</taxon>
        <taxon>Betaproteobacteria</taxon>
        <taxon>Burkholderiales</taxon>
        <taxon>Sphaerotilaceae</taxon>
        <taxon>Roseateles</taxon>
    </lineage>
</organism>
<comment type="caution">
    <text evidence="2">The sequence shown here is derived from an EMBL/GenBank/DDBJ whole genome shotgun (WGS) entry which is preliminary data.</text>
</comment>
<evidence type="ECO:0000313" key="2">
    <source>
        <dbReference type="EMBL" id="MFG6455538.1"/>
    </source>
</evidence>
<keyword evidence="1" id="KW-0472">Membrane</keyword>
<evidence type="ECO:0000313" key="3">
    <source>
        <dbReference type="Proteomes" id="UP001606305"/>
    </source>
</evidence>
<evidence type="ECO:0000256" key="1">
    <source>
        <dbReference type="SAM" id="Phobius"/>
    </source>
</evidence>
<dbReference type="RefSeq" id="WP_394486197.1">
    <property type="nucleotide sequence ID" value="NZ_JBIGIA010000001.1"/>
</dbReference>
<feature type="transmembrane region" description="Helical" evidence="1">
    <location>
        <begin position="62"/>
        <end position="81"/>
    </location>
</feature>
<gene>
    <name evidence="2" type="ORF">ACG00X_01710</name>
</gene>
<accession>A0ABW7G0R7</accession>
<dbReference type="EMBL" id="JBIGIA010000001">
    <property type="protein sequence ID" value="MFG6455538.1"/>
    <property type="molecule type" value="Genomic_DNA"/>
</dbReference>